<evidence type="ECO:0000313" key="2">
    <source>
        <dbReference type="EMBL" id="RZS41378.1"/>
    </source>
</evidence>
<dbReference type="AlphaFoldDB" id="A0A4Q7KWD5"/>
<dbReference type="Gene3D" id="3.40.50.720">
    <property type="entry name" value="NAD(P)-binding Rossmann-like Domain"/>
    <property type="match status" value="1"/>
</dbReference>
<dbReference type="Proteomes" id="UP000294257">
    <property type="component" value="Unassembled WGS sequence"/>
</dbReference>
<dbReference type="Pfam" id="PF01370">
    <property type="entry name" value="Epimerase"/>
    <property type="match status" value="1"/>
</dbReference>
<feature type="domain" description="NAD-dependent epimerase/dehydratase" evidence="1">
    <location>
        <begin position="17"/>
        <end position="225"/>
    </location>
</feature>
<dbReference type="SUPFAM" id="SSF51735">
    <property type="entry name" value="NAD(P)-binding Rossmann-fold domains"/>
    <property type="match status" value="1"/>
</dbReference>
<reference evidence="2 3" key="1">
    <citation type="submission" date="2019-02" db="EMBL/GenBank/DDBJ databases">
        <title>Genomic Encyclopedia of Type Strains, Phase IV (KMG-IV): sequencing the most valuable type-strain genomes for metagenomic binning, comparative biology and taxonomic classification.</title>
        <authorList>
            <person name="Goeker M."/>
        </authorList>
    </citation>
    <scope>NUCLEOTIDE SEQUENCE [LARGE SCALE GENOMIC DNA]</scope>
    <source>
        <strain evidence="2 3">DSM 101727</strain>
    </source>
</reference>
<keyword evidence="3" id="KW-1185">Reference proteome</keyword>
<evidence type="ECO:0000313" key="3">
    <source>
        <dbReference type="Proteomes" id="UP000294257"/>
    </source>
</evidence>
<dbReference type="EMBL" id="SGWQ01000003">
    <property type="protein sequence ID" value="RZS41378.1"/>
    <property type="molecule type" value="Genomic_DNA"/>
</dbReference>
<dbReference type="InterPro" id="IPR001509">
    <property type="entry name" value="Epimerase_deHydtase"/>
</dbReference>
<evidence type="ECO:0000259" key="1">
    <source>
        <dbReference type="Pfam" id="PF01370"/>
    </source>
</evidence>
<comment type="caution">
    <text evidence="2">The sequence shown here is derived from an EMBL/GenBank/DDBJ whole genome shotgun (WGS) entry which is preliminary data.</text>
</comment>
<name>A0A4Q7KWD5_9PSEU</name>
<organism evidence="2 3">
    <name type="scientific">Herbihabitans rhizosphaerae</name>
    <dbReference type="NCBI Taxonomy" id="1872711"/>
    <lineage>
        <taxon>Bacteria</taxon>
        <taxon>Bacillati</taxon>
        <taxon>Actinomycetota</taxon>
        <taxon>Actinomycetes</taxon>
        <taxon>Pseudonocardiales</taxon>
        <taxon>Pseudonocardiaceae</taxon>
        <taxon>Herbihabitans</taxon>
    </lineage>
</organism>
<gene>
    <name evidence="2" type="ORF">EV193_103701</name>
</gene>
<protein>
    <submittedName>
        <fullName evidence="2">Nucleoside-diphosphate-sugar epimerase</fullName>
    </submittedName>
</protein>
<sequence>MYWRGEPGHATVERMRILVLGGTKFVGHAVAADAVRRGHEVVCAARGASGAVPDGATLVKVDRDQPDGLNPLLGKGFDALVDIAPMSHSWVEHALGTLADEIEHWTFVSTISVYSDTATLGQTADAPTLAPRAEHGDLDNRMVDPDLYGAIKVASENAVRNRLGERAFIPRPGLITGPGDLSDRFGYWPARFARGGRVLVPEVGQLANYIDVRDFAAWIVDAAQRRLTGTLDAIGPAQPLPDLLAEIGEAVGVDHELVPVSPETLVAQGVSPWAGPKSLPLWLPETHLGMCAHDPEPALAAGLKVRPLADAVAGALDHERALGLDRERKAGLTPDEEAEVLG</sequence>
<proteinExistence type="predicted"/>
<accession>A0A4Q7KWD5</accession>
<dbReference type="InterPro" id="IPR036291">
    <property type="entry name" value="NAD(P)-bd_dom_sf"/>
</dbReference>